<dbReference type="PANTHER" id="PTHR23542:SF1">
    <property type="entry name" value="MAJOR FACILITATOR SUPERFAMILY (MFS) PROFILE DOMAIN-CONTAINING PROTEIN"/>
    <property type="match status" value="1"/>
</dbReference>
<dbReference type="Gene3D" id="1.20.1250.20">
    <property type="entry name" value="MFS general substrate transporter like domains"/>
    <property type="match status" value="1"/>
</dbReference>
<feature type="transmembrane region" description="Helical" evidence="6">
    <location>
        <begin position="244"/>
        <end position="262"/>
    </location>
</feature>
<keyword evidence="2 6" id="KW-0812">Transmembrane</keyword>
<evidence type="ECO:0000313" key="9">
    <source>
        <dbReference type="Proteomes" id="UP000176288"/>
    </source>
</evidence>
<feature type="transmembrane region" description="Helical" evidence="6">
    <location>
        <begin position="209"/>
        <end position="232"/>
    </location>
</feature>
<feature type="transmembrane region" description="Helical" evidence="6">
    <location>
        <begin position="332"/>
        <end position="354"/>
    </location>
</feature>
<feature type="region of interest" description="Disordered" evidence="5">
    <location>
        <begin position="443"/>
        <end position="465"/>
    </location>
</feature>
<evidence type="ECO:0000256" key="1">
    <source>
        <dbReference type="ARBA" id="ARBA00004651"/>
    </source>
</evidence>
<feature type="transmembrane region" description="Helical" evidence="6">
    <location>
        <begin position="98"/>
        <end position="120"/>
    </location>
</feature>
<evidence type="ECO:0000256" key="3">
    <source>
        <dbReference type="ARBA" id="ARBA00022989"/>
    </source>
</evidence>
<dbReference type="AlphaFoldDB" id="A0A1D9MM07"/>
<dbReference type="Proteomes" id="UP000176288">
    <property type="component" value="Chromosome"/>
</dbReference>
<feature type="transmembrane region" description="Helical" evidence="6">
    <location>
        <begin position="298"/>
        <end position="320"/>
    </location>
</feature>
<feature type="domain" description="Major facilitator superfamily (MFS) profile" evidence="7">
    <location>
        <begin position="209"/>
        <end position="465"/>
    </location>
</feature>
<dbReference type="PROSITE" id="PS50850">
    <property type="entry name" value="MFS"/>
    <property type="match status" value="1"/>
</dbReference>
<feature type="transmembrane region" description="Helical" evidence="6">
    <location>
        <begin position="274"/>
        <end position="292"/>
    </location>
</feature>
<evidence type="ECO:0000256" key="5">
    <source>
        <dbReference type="SAM" id="MobiDB-lite"/>
    </source>
</evidence>
<gene>
    <name evidence="8" type="ORF">BK816_08680</name>
</gene>
<feature type="transmembrane region" description="Helical" evidence="6">
    <location>
        <begin position="72"/>
        <end position="92"/>
    </location>
</feature>
<accession>A0A1D9MM07</accession>
<dbReference type="Pfam" id="PF07690">
    <property type="entry name" value="MFS_1"/>
    <property type="match status" value="1"/>
</dbReference>
<dbReference type="InterPro" id="IPR011701">
    <property type="entry name" value="MFS"/>
</dbReference>
<sequence>MYRIPGTFMFSLAGFVARFPMSFVGLATVLLLTQTHESYTAAGLVNAAAIIGFASFAPFLARLVEQFGQSTIMRPSIVISVLSNLALIYFALHVAPVWLLAIFAAVGGAASGSIGAMVRSRWSHTLHDPEQLQTAFALESALDEVVFIFGPIIATTVSVHLFPAAGLLLVTIFSLFGGMWFFSLKSTQPKPTGRSKGGSNGTSPMRAPALWAIGAAFIGSGTLFGALDVAIVEFTRLLGHPGSAGLQLGIMAAGSLLGALVYGARKWSWPLWKLYVTGMALLSLGTTMFIFASTQVVMGILMFITGIVVAPTITNAYSLVERIVPKTRLTEGLTWMNTFMNLGVALGTSLGGMLIDRYGYRGGLALAALASWAMFWVALSTSSLIRNAVNKGAAKATLRGTLKARLGRRRNKSSWTTDQQHVTPSGDVKWALTPSELEEEAGVVIPGEDVRRVPTGRMEQPENNG</sequence>
<name>A0A1D9MM07_9ACTO</name>
<evidence type="ECO:0000256" key="4">
    <source>
        <dbReference type="ARBA" id="ARBA00023136"/>
    </source>
</evidence>
<reference evidence="8 9" key="1">
    <citation type="submission" date="2016-10" db="EMBL/GenBank/DDBJ databases">
        <title>Actinomyces aegypiusis sp. nov., isolated from the Aegypius monachus in Qinghai Tibet Plateau China.</title>
        <authorList>
            <person name="Wang Y."/>
        </authorList>
    </citation>
    <scope>NUCLEOTIDE SEQUENCE [LARGE SCALE GENOMIC DNA]</scope>
    <source>
        <strain evidence="8 9">VUL4_3</strain>
    </source>
</reference>
<protein>
    <recommendedName>
        <fullName evidence="7">Major facilitator superfamily (MFS) profile domain-containing protein</fullName>
    </recommendedName>
</protein>
<keyword evidence="9" id="KW-1185">Reference proteome</keyword>
<evidence type="ECO:0000256" key="2">
    <source>
        <dbReference type="ARBA" id="ARBA00022692"/>
    </source>
</evidence>
<dbReference type="InterPro" id="IPR020846">
    <property type="entry name" value="MFS_dom"/>
</dbReference>
<dbReference type="STRING" id="1912795.BK816_08680"/>
<evidence type="ECO:0000313" key="8">
    <source>
        <dbReference type="EMBL" id="AOZ73337.1"/>
    </source>
</evidence>
<keyword evidence="4 6" id="KW-0472">Membrane</keyword>
<dbReference type="InterPro" id="IPR036259">
    <property type="entry name" value="MFS_trans_sf"/>
</dbReference>
<proteinExistence type="predicted"/>
<dbReference type="EMBL" id="CP017812">
    <property type="protein sequence ID" value="AOZ73337.1"/>
    <property type="molecule type" value="Genomic_DNA"/>
</dbReference>
<feature type="transmembrane region" description="Helical" evidence="6">
    <location>
        <begin position="160"/>
        <end position="182"/>
    </location>
</feature>
<dbReference type="SUPFAM" id="SSF103473">
    <property type="entry name" value="MFS general substrate transporter"/>
    <property type="match status" value="1"/>
</dbReference>
<feature type="transmembrane region" description="Helical" evidence="6">
    <location>
        <begin position="12"/>
        <end position="33"/>
    </location>
</feature>
<dbReference type="PANTHER" id="PTHR23542">
    <property type="match status" value="1"/>
</dbReference>
<evidence type="ECO:0000259" key="7">
    <source>
        <dbReference type="PROSITE" id="PS50850"/>
    </source>
</evidence>
<feature type="transmembrane region" description="Helical" evidence="6">
    <location>
        <begin position="360"/>
        <end position="379"/>
    </location>
</feature>
<evidence type="ECO:0000256" key="6">
    <source>
        <dbReference type="SAM" id="Phobius"/>
    </source>
</evidence>
<keyword evidence="3 6" id="KW-1133">Transmembrane helix</keyword>
<dbReference type="KEGG" id="avu:BK816_08680"/>
<comment type="subcellular location">
    <subcellularLocation>
        <location evidence="1">Cell membrane</location>
        <topology evidence="1">Multi-pass membrane protein</topology>
    </subcellularLocation>
</comment>
<dbReference type="GO" id="GO:0022857">
    <property type="term" value="F:transmembrane transporter activity"/>
    <property type="evidence" value="ECO:0007669"/>
    <property type="project" value="InterPro"/>
</dbReference>
<feature type="transmembrane region" description="Helical" evidence="6">
    <location>
        <begin position="39"/>
        <end position="60"/>
    </location>
</feature>
<dbReference type="GO" id="GO:0005886">
    <property type="term" value="C:plasma membrane"/>
    <property type="evidence" value="ECO:0007669"/>
    <property type="project" value="UniProtKB-SubCell"/>
</dbReference>
<organism evidence="8 9">
    <name type="scientific">Boudabousia tangfeifanii</name>
    <dbReference type="NCBI Taxonomy" id="1912795"/>
    <lineage>
        <taxon>Bacteria</taxon>
        <taxon>Bacillati</taxon>
        <taxon>Actinomycetota</taxon>
        <taxon>Actinomycetes</taxon>
        <taxon>Actinomycetales</taxon>
        <taxon>Actinomycetaceae</taxon>
        <taxon>Boudabousia</taxon>
    </lineage>
</organism>